<dbReference type="FunFam" id="3.30.160.60:FF:000599">
    <property type="entry name" value="ras-responsive element-binding protein 1 isoform X1"/>
    <property type="match status" value="1"/>
</dbReference>
<feature type="compositionally biased region" description="Basic and acidic residues" evidence="13">
    <location>
        <begin position="286"/>
        <end position="309"/>
    </location>
</feature>
<dbReference type="GO" id="GO:0005634">
    <property type="term" value="C:nucleus"/>
    <property type="evidence" value="ECO:0007669"/>
    <property type="project" value="UniProtKB-SubCell"/>
</dbReference>
<dbReference type="FunFam" id="3.30.160.60:FF:002109">
    <property type="entry name" value="ras-responsive element-binding protein 1 isoform X1"/>
    <property type="match status" value="1"/>
</dbReference>
<evidence type="ECO:0000256" key="1">
    <source>
        <dbReference type="ARBA" id="ARBA00004123"/>
    </source>
</evidence>
<feature type="compositionally biased region" description="Low complexity" evidence="13">
    <location>
        <begin position="1223"/>
        <end position="1236"/>
    </location>
</feature>
<feature type="region of interest" description="Disordered" evidence="13">
    <location>
        <begin position="1561"/>
        <end position="1665"/>
    </location>
</feature>
<dbReference type="InterPro" id="IPR013087">
    <property type="entry name" value="Znf_C2H2_type"/>
</dbReference>
<feature type="region of interest" description="Disordered" evidence="13">
    <location>
        <begin position="95"/>
        <end position="121"/>
    </location>
</feature>
<feature type="compositionally biased region" description="Basic residues" evidence="13">
    <location>
        <begin position="274"/>
        <end position="285"/>
    </location>
</feature>
<feature type="compositionally biased region" description="Basic and acidic residues" evidence="13">
    <location>
        <begin position="1408"/>
        <end position="1417"/>
    </location>
</feature>
<proteinExistence type="inferred from homology"/>
<dbReference type="Pfam" id="PF00096">
    <property type="entry name" value="zf-C2H2"/>
    <property type="match status" value="6"/>
</dbReference>
<protein>
    <recommendedName>
        <fullName evidence="11">Ras-responsive element-binding protein 1</fullName>
    </recommendedName>
</protein>
<feature type="region of interest" description="Disordered" evidence="13">
    <location>
        <begin position="24"/>
        <end position="81"/>
    </location>
</feature>
<evidence type="ECO:0000256" key="11">
    <source>
        <dbReference type="ARBA" id="ARBA00072640"/>
    </source>
</evidence>
<dbReference type="FunFam" id="3.30.160.60:FF:001098">
    <property type="entry name" value="Ras responsive element binding protein 1"/>
    <property type="match status" value="1"/>
</dbReference>
<evidence type="ECO:0000259" key="14">
    <source>
        <dbReference type="PROSITE" id="PS50157"/>
    </source>
</evidence>
<dbReference type="FunFam" id="3.30.160.60:FF:000682">
    <property type="entry name" value="ras-responsive element-binding protein 1 isoform X1"/>
    <property type="match status" value="1"/>
</dbReference>
<evidence type="ECO:0000256" key="3">
    <source>
        <dbReference type="ARBA" id="ARBA00022723"/>
    </source>
</evidence>
<feature type="domain" description="C2H2-type" evidence="14">
    <location>
        <begin position="858"/>
        <end position="885"/>
    </location>
</feature>
<feature type="domain" description="C2H2-type" evidence="14">
    <location>
        <begin position="1545"/>
        <end position="1572"/>
    </location>
</feature>
<feature type="region of interest" description="Disordered" evidence="13">
    <location>
        <begin position="141"/>
        <end position="173"/>
    </location>
</feature>
<evidence type="ECO:0000256" key="8">
    <source>
        <dbReference type="ARBA" id="ARBA00023125"/>
    </source>
</evidence>
<feature type="domain" description="C2H2-type" evidence="14">
    <location>
        <begin position="895"/>
        <end position="925"/>
    </location>
</feature>
<sequence length="1856" mass="198458">MCPVTPQALPPAGTVGVHICEHEAGSPTEGTAASCTEEPRPHFHEQLGTQSTSVNKKSEARLVVRGEKHHQKERSESHTRKALRRLLRSAPEAVALRRDPAHAPPRQHQLLSKEGPLEKTNKTDLSSINTMMSAVMSVGKVAENGGSPQSVKSPTKPPGPNRIGRRNQETKEEKSSYNCPLCEKVCTTQHQLTMHIRQHNTDTGGADHSCSICGKSLSSASSLDRHMLVHSGERPYKCTVCGQSFTTNGNMHRHMKIHEKDPNSSPAVAPPSPLKRRRLSSKRKLSHEAESEKEDPAPAKKMVEDGPLGDAERKTEEVSHCPLCFKEFVCKYGLETHMETHSDNPLRCDVCCVTFRTHRGLLRHNALVHKQLPRDAVGRPFIQNNPAIPAGFHDLGFTDFSCRKFPRISQAWCETNLRRCASEQHRFICDACDKAFPMLSSLTLHRQTHGAASQSPDRLQARAPPGGDPDQKIFLAVLGLQHAEDVRPAPAEEPPPDDNQAIQLQALRCQLPQEPGCAGLLSLAPFDAAALGGALAVLPATADSVKHLALQPFQKGFIIQPDSSIVVKPVSGEPAIELADIQQILKMAAAAPPQVGLPPLAKAPAAPLQAVFKHMPPLKPKPLAAPRTVVATSTPPPLVNTQQASPGCVSPSLPPPPLKLLKGAAEAASGAHLLPPKSGAQLFLQPPRLELPGQAEVKTQLEQDSLLEALLPLSVEAKIKQEIAEGDLKAIVAGPGGKKAPAVRKVLYPCRFCSQVFAFSGVLRAHVRSHLGISPYQCNICDYIAADKAALIRHLRTHSGERPYICKICHYPFTVKANCERHLRKKHLKATRKDIEKNIEYVTSSAAELVDAFCSPDTVCRLCGEDLKHYRALRVHMRAHCGRGLGGCPKPRKPFECKECSAAFSAKRNCIHHVLKQHLHVPERDIESYVLAADGLGPTDTPAEAPGRADEGEHKPLAAFLEPQNGFLPAGPAQPLPPHVAVKVEPAGNFASDFNEPLDFSQKGLALIQVKQENVAAFLSPSAPYDCSMEPIDLSIPKNFRRGDKDAATPGEAKKPEQEPGSSEQTSPGPPACPTLPATLGASGALEKPGVPAAASSAASPLEAAALPPQGPVQIAVPLYSSALVNSSPLLGSSTLGSPALLRPLRPKPPLLLPKPPVTDELPPLASIAQIISSVSSAPTLLKTKVADPGPAGTGSTAAASDSIGGALPKATTDVTSPKESSDSPPSSNSPEAASPTEQGPASLSKKRGRKRGTRSRARSSGGVDLDSSGEFASIERMLATTDTNKFSPFLQSAEDDAQDEVAAAPADHNGPSDEEQGSPPEDRLLRAKRSSYTNCLQKISCPHCSRLFPWASSLQRHMLTHTGQKPFPCQKCGAFFSTKSNCERHQLRKHGVTACSLRRNGLIPQSKESDGARDSTDSQSDAEASAAGSEVLDLTAREPPAPTPEGASEPSPAAAPAPEDPPRGAQEEAEQVAAEGDVQPEEEDAQPTEEEEGEEECAEEEPAEAADGPEEDTVSNKSLDLNLASTLMGFKLAEGEAGAQDHKHACHVCGKSFKLLGTLSRHRKAHDREEPSDESAPPREHEGPHPAAPEPPVPEPPAEAEATPEAPAEKQNEAAEGPSDADGDADGEGPAEKRPLEKSDDDKKPKTDAPRSAASKADKRKKVCSVCSKRFWSLQDLTRHMRSHTGERPYKCQTCERTFTLKHSLVRHQRVHQKARHAKHHGKDSDREERAEEDSESESAHSGAHPLSEGEGDAGLHASTHVALTRSRRESLAAKDAGRREERAAARTAGASQAAAGRSAPRAAAAGSPREPAPQGDPGRESPAGLLQDLLELPGRRPAHPLLPTADSASLLGLE</sequence>
<accession>A0AAD4TSF2</accession>
<dbReference type="FunFam" id="3.30.160.60:FF:001788">
    <property type="entry name" value="ras-responsive element-binding protein 1"/>
    <property type="match status" value="1"/>
</dbReference>
<feature type="domain" description="C2H2-type" evidence="14">
    <location>
        <begin position="319"/>
        <end position="346"/>
    </location>
</feature>
<feature type="domain" description="C2H2-type" evidence="14">
    <location>
        <begin position="748"/>
        <end position="775"/>
    </location>
</feature>
<evidence type="ECO:0000256" key="13">
    <source>
        <dbReference type="SAM" id="MobiDB-lite"/>
    </source>
</evidence>
<dbReference type="GO" id="GO:0008270">
    <property type="term" value="F:zinc ion binding"/>
    <property type="evidence" value="ECO:0007669"/>
    <property type="project" value="UniProtKB-KW"/>
</dbReference>
<feature type="domain" description="C2H2-type" evidence="14">
    <location>
        <begin position="427"/>
        <end position="454"/>
    </location>
</feature>
<evidence type="ECO:0000256" key="7">
    <source>
        <dbReference type="ARBA" id="ARBA00023015"/>
    </source>
</evidence>
<dbReference type="Pfam" id="PF13912">
    <property type="entry name" value="zf-C2H2_6"/>
    <property type="match status" value="2"/>
</dbReference>
<dbReference type="FunFam" id="3.30.160.60:FF:000507">
    <property type="entry name" value="ras-responsive element-binding protein 1 isoform X2"/>
    <property type="match status" value="1"/>
</dbReference>
<dbReference type="FunFam" id="3.30.160.60:FF:001835">
    <property type="entry name" value="Ras responsive element binding protein 1"/>
    <property type="match status" value="1"/>
</dbReference>
<feature type="region of interest" description="Disordered" evidence="13">
    <location>
        <begin position="256"/>
        <end position="309"/>
    </location>
</feature>
<organism evidence="15 16">
    <name type="scientific">Ovis ammon polii</name>
    <dbReference type="NCBI Taxonomy" id="230172"/>
    <lineage>
        <taxon>Eukaryota</taxon>
        <taxon>Metazoa</taxon>
        <taxon>Chordata</taxon>
        <taxon>Craniata</taxon>
        <taxon>Vertebrata</taxon>
        <taxon>Euteleostomi</taxon>
        <taxon>Mammalia</taxon>
        <taxon>Eutheria</taxon>
        <taxon>Laurasiatheria</taxon>
        <taxon>Artiodactyla</taxon>
        <taxon>Ruminantia</taxon>
        <taxon>Pecora</taxon>
        <taxon>Bovidae</taxon>
        <taxon>Caprinae</taxon>
        <taxon>Ovis</taxon>
    </lineage>
</organism>
<dbReference type="GO" id="GO:0000978">
    <property type="term" value="F:RNA polymerase II cis-regulatory region sequence-specific DNA binding"/>
    <property type="evidence" value="ECO:0007669"/>
    <property type="project" value="TreeGrafter"/>
</dbReference>
<feature type="region of interest" description="Disordered" evidence="13">
    <location>
        <begin position="447"/>
        <end position="466"/>
    </location>
</feature>
<keyword evidence="8" id="KW-0238">DNA-binding</keyword>
<dbReference type="PANTHER" id="PTHR46451:SF1">
    <property type="entry name" value="RAS-RESPONSIVE ELEMENT-BINDING PROTEIN 1"/>
    <property type="match status" value="1"/>
</dbReference>
<dbReference type="Gene3D" id="3.30.160.60">
    <property type="entry name" value="Classic Zinc Finger"/>
    <property type="match status" value="11"/>
</dbReference>
<keyword evidence="9" id="KW-0804">Transcription</keyword>
<dbReference type="FunFam" id="3.30.160.60:FF:003785">
    <property type="entry name" value="Ras-responsive element-binding protein 1b"/>
    <property type="match status" value="1"/>
</dbReference>
<dbReference type="PROSITE" id="PS00028">
    <property type="entry name" value="ZINC_FINGER_C2H2_1"/>
    <property type="match status" value="15"/>
</dbReference>
<feature type="compositionally biased region" description="Pro residues" evidence="13">
    <location>
        <begin position="1587"/>
        <end position="1598"/>
    </location>
</feature>
<dbReference type="EMBL" id="JAKZEL010000024">
    <property type="protein sequence ID" value="KAI4530780.1"/>
    <property type="molecule type" value="Genomic_DNA"/>
</dbReference>
<evidence type="ECO:0000313" key="16">
    <source>
        <dbReference type="Proteomes" id="UP001214576"/>
    </source>
</evidence>
<keyword evidence="16" id="KW-1185">Reference proteome</keyword>
<feature type="domain" description="C2H2-type" evidence="14">
    <location>
        <begin position="1368"/>
        <end position="1391"/>
    </location>
</feature>
<dbReference type="InterPro" id="IPR036236">
    <property type="entry name" value="Znf_C2H2_sf"/>
</dbReference>
<feature type="region of interest" description="Disordered" evidence="13">
    <location>
        <begin position="1296"/>
        <end position="1322"/>
    </location>
</feature>
<feature type="compositionally biased region" description="Basic residues" evidence="13">
    <location>
        <begin position="1707"/>
        <end position="1723"/>
    </location>
</feature>
<feature type="compositionally biased region" description="Basic and acidic residues" evidence="13">
    <location>
        <begin position="1041"/>
        <end position="1058"/>
    </location>
</feature>
<reference evidence="15" key="1">
    <citation type="submission" date="2022-03" db="EMBL/GenBank/DDBJ databases">
        <title>Genomic analyses of argali, domestic sheep and their hybrids provide insights into chromosomal evolution, heterosis and genetic basis of agronomic traits.</title>
        <authorList>
            <person name="Li M."/>
        </authorList>
    </citation>
    <scope>NUCLEOTIDE SEQUENCE</scope>
    <source>
        <strain evidence="15">CAU-MHL-2022a</strain>
        <tissue evidence="15">Skin</tissue>
    </source>
</reference>
<feature type="compositionally biased region" description="Basic and acidic residues" evidence="13">
    <location>
        <begin position="1768"/>
        <end position="1786"/>
    </location>
</feature>
<feature type="compositionally biased region" description="Low complexity" evidence="13">
    <location>
        <begin position="1187"/>
        <end position="1207"/>
    </location>
</feature>
<dbReference type="PROSITE" id="PS50157">
    <property type="entry name" value="ZINC_FINGER_C2H2_2"/>
    <property type="match status" value="15"/>
</dbReference>
<comment type="caution">
    <text evidence="15">The sequence shown here is derived from an EMBL/GenBank/DDBJ whole genome shotgun (WGS) entry which is preliminary data.</text>
</comment>
<dbReference type="FunFam" id="3.30.160.60:FF:002320">
    <property type="entry name" value="ras-responsive element-binding protein 1 isoform X1"/>
    <property type="match status" value="1"/>
</dbReference>
<keyword evidence="7" id="KW-0805">Transcription regulation</keyword>
<feature type="domain" description="C2H2-type" evidence="14">
    <location>
        <begin position="776"/>
        <end position="803"/>
    </location>
</feature>
<keyword evidence="6" id="KW-0862">Zinc</keyword>
<evidence type="ECO:0000256" key="12">
    <source>
        <dbReference type="PROSITE-ProRule" id="PRU00042"/>
    </source>
</evidence>
<dbReference type="InterPro" id="IPR052795">
    <property type="entry name" value="RREB1"/>
</dbReference>
<dbReference type="FunFam" id="3.30.160.60:FF:002036">
    <property type="entry name" value="Ras-responsive element-binding protein 1"/>
    <property type="match status" value="1"/>
</dbReference>
<comment type="similarity">
    <text evidence="2">Belongs to the krueppel C2H2-type zinc-finger protein family.</text>
</comment>
<feature type="compositionally biased region" description="Acidic residues" evidence="13">
    <location>
        <begin position="1479"/>
        <end position="1514"/>
    </location>
</feature>
<keyword evidence="3" id="KW-0479">Metal-binding</keyword>
<feature type="domain" description="C2H2-type" evidence="14">
    <location>
        <begin position="1691"/>
        <end position="1718"/>
    </location>
</feature>
<feature type="compositionally biased region" description="Basic and acidic residues" evidence="13">
    <location>
        <begin position="1631"/>
        <end position="1650"/>
    </location>
</feature>
<feature type="compositionally biased region" description="Basic and acidic residues" evidence="13">
    <location>
        <begin position="56"/>
        <end position="66"/>
    </location>
</feature>
<evidence type="ECO:0000256" key="2">
    <source>
        <dbReference type="ARBA" id="ARBA00006991"/>
    </source>
</evidence>
<dbReference type="FunFam" id="3.30.160.60:FF:000100">
    <property type="entry name" value="Zinc finger 45-like"/>
    <property type="match status" value="1"/>
</dbReference>
<dbReference type="Proteomes" id="UP001214576">
    <property type="component" value="Unassembled WGS sequence"/>
</dbReference>
<dbReference type="PANTHER" id="PTHR46451">
    <property type="entry name" value="RAS-RESPONSIVE ELEMENT-BINDING PROTEIN 1"/>
    <property type="match status" value="1"/>
</dbReference>
<feature type="domain" description="C2H2-type" evidence="14">
    <location>
        <begin position="177"/>
        <end position="204"/>
    </location>
</feature>
<dbReference type="GO" id="GO:0000122">
    <property type="term" value="P:negative regulation of transcription by RNA polymerase II"/>
    <property type="evidence" value="ECO:0007669"/>
    <property type="project" value="UniProtKB-ARBA"/>
</dbReference>
<evidence type="ECO:0000256" key="5">
    <source>
        <dbReference type="ARBA" id="ARBA00022771"/>
    </source>
</evidence>
<keyword evidence="10" id="KW-0539">Nucleus</keyword>
<evidence type="ECO:0000256" key="4">
    <source>
        <dbReference type="ARBA" id="ARBA00022737"/>
    </source>
</evidence>
<feature type="compositionally biased region" description="Polar residues" evidence="13">
    <location>
        <begin position="447"/>
        <end position="457"/>
    </location>
</feature>
<dbReference type="SMART" id="SM00355">
    <property type="entry name" value="ZnF_C2H2"/>
    <property type="match status" value="16"/>
</dbReference>
<feature type="domain" description="C2H2-type" evidence="14">
    <location>
        <begin position="1663"/>
        <end position="1690"/>
    </location>
</feature>
<feature type="region of interest" description="Disordered" evidence="13">
    <location>
        <begin position="1186"/>
        <end position="1268"/>
    </location>
</feature>
<feature type="compositionally biased region" description="Basic residues" evidence="13">
    <location>
        <begin position="1245"/>
        <end position="1258"/>
    </location>
</feature>
<evidence type="ECO:0000313" key="15">
    <source>
        <dbReference type="EMBL" id="KAI4530780.1"/>
    </source>
</evidence>
<feature type="domain" description="C2H2-type" evidence="14">
    <location>
        <begin position="1340"/>
        <end position="1367"/>
    </location>
</feature>
<feature type="domain" description="C2H2-type" evidence="14">
    <location>
        <begin position="236"/>
        <end position="263"/>
    </location>
</feature>
<dbReference type="GO" id="GO:0001228">
    <property type="term" value="F:DNA-binding transcription activator activity, RNA polymerase II-specific"/>
    <property type="evidence" value="ECO:0007669"/>
    <property type="project" value="TreeGrafter"/>
</dbReference>
<evidence type="ECO:0000256" key="6">
    <source>
        <dbReference type="ARBA" id="ARBA00022833"/>
    </source>
</evidence>
<feature type="region of interest" description="Disordered" evidence="13">
    <location>
        <begin position="1035"/>
        <end position="1092"/>
    </location>
</feature>
<feature type="compositionally biased region" description="Acidic residues" evidence="13">
    <location>
        <begin position="1620"/>
        <end position="1630"/>
    </location>
</feature>
<feature type="domain" description="C2H2-type" evidence="14">
    <location>
        <begin position="208"/>
        <end position="235"/>
    </location>
</feature>
<dbReference type="GO" id="GO:0051094">
    <property type="term" value="P:positive regulation of developmental process"/>
    <property type="evidence" value="ECO:0007669"/>
    <property type="project" value="UniProtKB-ARBA"/>
</dbReference>
<feature type="region of interest" description="Disordered" evidence="13">
    <location>
        <begin position="1707"/>
        <end position="1856"/>
    </location>
</feature>
<feature type="region of interest" description="Disordered" evidence="13">
    <location>
        <begin position="1404"/>
        <end position="1521"/>
    </location>
</feature>
<comment type="subcellular location">
    <subcellularLocation>
        <location evidence="1">Nucleus</location>
    </subcellularLocation>
</comment>
<keyword evidence="4" id="KW-0677">Repeat</keyword>
<evidence type="ECO:0000256" key="9">
    <source>
        <dbReference type="ARBA" id="ARBA00023163"/>
    </source>
</evidence>
<gene>
    <name evidence="15" type="ORF">MG293_018638</name>
</gene>
<evidence type="ECO:0000256" key="10">
    <source>
        <dbReference type="ARBA" id="ARBA00023242"/>
    </source>
</evidence>
<feature type="domain" description="C2H2-type" evidence="14">
    <location>
        <begin position="804"/>
        <end position="827"/>
    </location>
</feature>
<dbReference type="SUPFAM" id="SSF57667">
    <property type="entry name" value="beta-beta-alpha zinc fingers"/>
    <property type="match status" value="10"/>
</dbReference>
<keyword evidence="5 12" id="KW-0863">Zinc-finger</keyword>
<name>A0AAD4TSF2_OVIAM</name>
<feature type="compositionally biased region" description="Low complexity" evidence="13">
    <location>
        <begin position="1787"/>
        <end position="1815"/>
    </location>
</feature>